<protein>
    <submittedName>
        <fullName evidence="1">Uncharacterized protein</fullName>
    </submittedName>
</protein>
<dbReference type="EMBL" id="MU118007">
    <property type="protein sequence ID" value="KAF9648790.1"/>
    <property type="molecule type" value="Genomic_DNA"/>
</dbReference>
<dbReference type="Proteomes" id="UP000886501">
    <property type="component" value="Unassembled WGS sequence"/>
</dbReference>
<reference evidence="1" key="2">
    <citation type="journal article" date="2020" name="Nat. Commun.">
        <title>Large-scale genome sequencing of mycorrhizal fungi provides insights into the early evolution of symbiotic traits.</title>
        <authorList>
            <person name="Miyauchi S."/>
            <person name="Kiss E."/>
            <person name="Kuo A."/>
            <person name="Drula E."/>
            <person name="Kohler A."/>
            <person name="Sanchez-Garcia M."/>
            <person name="Morin E."/>
            <person name="Andreopoulos B."/>
            <person name="Barry K.W."/>
            <person name="Bonito G."/>
            <person name="Buee M."/>
            <person name="Carver A."/>
            <person name="Chen C."/>
            <person name="Cichocki N."/>
            <person name="Clum A."/>
            <person name="Culley D."/>
            <person name="Crous P.W."/>
            <person name="Fauchery L."/>
            <person name="Girlanda M."/>
            <person name="Hayes R.D."/>
            <person name="Keri Z."/>
            <person name="LaButti K."/>
            <person name="Lipzen A."/>
            <person name="Lombard V."/>
            <person name="Magnuson J."/>
            <person name="Maillard F."/>
            <person name="Murat C."/>
            <person name="Nolan M."/>
            <person name="Ohm R.A."/>
            <person name="Pangilinan J."/>
            <person name="Pereira M.F."/>
            <person name="Perotto S."/>
            <person name="Peter M."/>
            <person name="Pfister S."/>
            <person name="Riley R."/>
            <person name="Sitrit Y."/>
            <person name="Stielow J.B."/>
            <person name="Szollosi G."/>
            <person name="Zifcakova L."/>
            <person name="Stursova M."/>
            <person name="Spatafora J.W."/>
            <person name="Tedersoo L."/>
            <person name="Vaario L.M."/>
            <person name="Yamada A."/>
            <person name="Yan M."/>
            <person name="Wang P."/>
            <person name="Xu J."/>
            <person name="Bruns T."/>
            <person name="Baldrian P."/>
            <person name="Vilgalys R."/>
            <person name="Dunand C."/>
            <person name="Henrissat B."/>
            <person name="Grigoriev I.V."/>
            <person name="Hibbett D."/>
            <person name="Nagy L.G."/>
            <person name="Martin F.M."/>
        </authorList>
    </citation>
    <scope>NUCLEOTIDE SEQUENCE</scope>
    <source>
        <strain evidence="1">P2</strain>
    </source>
</reference>
<name>A0ACB6ZGA5_THEGA</name>
<evidence type="ECO:0000313" key="1">
    <source>
        <dbReference type="EMBL" id="KAF9648790.1"/>
    </source>
</evidence>
<reference evidence="1" key="1">
    <citation type="submission" date="2019-10" db="EMBL/GenBank/DDBJ databases">
        <authorList>
            <consortium name="DOE Joint Genome Institute"/>
            <person name="Kuo A."/>
            <person name="Miyauchi S."/>
            <person name="Kiss E."/>
            <person name="Drula E."/>
            <person name="Kohler A."/>
            <person name="Sanchez-Garcia M."/>
            <person name="Andreopoulos B."/>
            <person name="Barry K.W."/>
            <person name="Bonito G."/>
            <person name="Buee M."/>
            <person name="Carver A."/>
            <person name="Chen C."/>
            <person name="Cichocki N."/>
            <person name="Clum A."/>
            <person name="Culley D."/>
            <person name="Crous P.W."/>
            <person name="Fauchery L."/>
            <person name="Girlanda M."/>
            <person name="Hayes R."/>
            <person name="Keri Z."/>
            <person name="Labutti K."/>
            <person name="Lipzen A."/>
            <person name="Lombard V."/>
            <person name="Magnuson J."/>
            <person name="Maillard F."/>
            <person name="Morin E."/>
            <person name="Murat C."/>
            <person name="Nolan M."/>
            <person name="Ohm R."/>
            <person name="Pangilinan J."/>
            <person name="Pereira M."/>
            <person name="Perotto S."/>
            <person name="Peter M."/>
            <person name="Riley R."/>
            <person name="Sitrit Y."/>
            <person name="Stielow B."/>
            <person name="Szollosi G."/>
            <person name="Zifcakova L."/>
            <person name="Stursova M."/>
            <person name="Spatafora J.W."/>
            <person name="Tedersoo L."/>
            <person name="Vaario L.-M."/>
            <person name="Yamada A."/>
            <person name="Yan M."/>
            <person name="Wang P."/>
            <person name="Xu J."/>
            <person name="Bruns T."/>
            <person name="Baldrian P."/>
            <person name="Vilgalys R."/>
            <person name="Henrissat B."/>
            <person name="Grigoriev I.V."/>
            <person name="Hibbett D."/>
            <person name="Nagy L.G."/>
            <person name="Martin F.M."/>
        </authorList>
    </citation>
    <scope>NUCLEOTIDE SEQUENCE</scope>
    <source>
        <strain evidence="1">P2</strain>
    </source>
</reference>
<sequence>MTGDIRSVTLQENFMKHLQYRIDQAGSAARDKYGVSLSVGSSAVCFHSTGAEDPGSVRYRPDNGGSIYTPRSIASGLKAHIAAVKHGIYYRHWFVQKRAKCTPIQPKIPNPSTVVNYGTHPQTFTKGE</sequence>
<accession>A0ACB6ZGA5</accession>
<organism evidence="1 2">
    <name type="scientific">Thelephora ganbajun</name>
    <name type="common">Ganba fungus</name>
    <dbReference type="NCBI Taxonomy" id="370292"/>
    <lineage>
        <taxon>Eukaryota</taxon>
        <taxon>Fungi</taxon>
        <taxon>Dikarya</taxon>
        <taxon>Basidiomycota</taxon>
        <taxon>Agaricomycotina</taxon>
        <taxon>Agaricomycetes</taxon>
        <taxon>Thelephorales</taxon>
        <taxon>Thelephoraceae</taxon>
        <taxon>Thelephora</taxon>
    </lineage>
</organism>
<keyword evidence="2" id="KW-1185">Reference proteome</keyword>
<gene>
    <name evidence="1" type="ORF">BDM02DRAFT_2051501</name>
</gene>
<proteinExistence type="predicted"/>
<evidence type="ECO:0000313" key="2">
    <source>
        <dbReference type="Proteomes" id="UP000886501"/>
    </source>
</evidence>
<comment type="caution">
    <text evidence="1">The sequence shown here is derived from an EMBL/GenBank/DDBJ whole genome shotgun (WGS) entry which is preliminary data.</text>
</comment>